<proteinExistence type="predicted"/>
<feature type="chain" id="PRO_5046171811" description="AMIN-like domain-containing protein" evidence="1">
    <location>
        <begin position="26"/>
        <end position="162"/>
    </location>
</feature>
<feature type="domain" description="AMIN-like" evidence="2">
    <location>
        <begin position="37"/>
        <end position="162"/>
    </location>
</feature>
<dbReference type="Proteomes" id="UP000830158">
    <property type="component" value="Chromosome"/>
</dbReference>
<dbReference type="Pfam" id="PF24837">
    <property type="entry name" value="AMIN-like"/>
    <property type="match status" value="1"/>
</dbReference>
<feature type="signal peptide" evidence="1">
    <location>
        <begin position="1"/>
        <end position="25"/>
    </location>
</feature>
<keyword evidence="4" id="KW-1185">Reference proteome</keyword>
<dbReference type="EMBL" id="CP091196">
    <property type="protein sequence ID" value="UQS25651.1"/>
    <property type="molecule type" value="Genomic_DNA"/>
</dbReference>
<dbReference type="RefSeq" id="WP_094007975.1">
    <property type="nucleotide sequence ID" value="NZ_CP091196.1"/>
</dbReference>
<reference evidence="3" key="1">
    <citation type="submission" date="2022-01" db="EMBL/GenBank/DDBJ databases">
        <title>PSI-footprinting approach for the identification of protein synthesis inhibitor producers.</title>
        <authorList>
            <person name="Handel F."/>
            <person name="Kulik A."/>
            <person name="Wex K.W."/>
            <person name="Berscheid A."/>
            <person name="Saur J.S."/>
            <person name="Winkler A."/>
            <person name="Wibberg D."/>
            <person name="Kalinowski J."/>
            <person name="Broetz-Oesterhelt H."/>
            <person name="Mast Y."/>
        </authorList>
    </citation>
    <scope>NUCLEOTIDE SEQUENCE</scope>
    <source>
        <strain evidence="3">KNN 49.3e</strain>
    </source>
</reference>
<protein>
    <recommendedName>
        <fullName evidence="2">AMIN-like domain-containing protein</fullName>
    </recommendedName>
</protein>
<accession>A0ABY4P091</accession>
<evidence type="ECO:0000256" key="1">
    <source>
        <dbReference type="SAM" id="SignalP"/>
    </source>
</evidence>
<dbReference type="InterPro" id="IPR056303">
    <property type="entry name" value="AMIN-like"/>
</dbReference>
<evidence type="ECO:0000259" key="2">
    <source>
        <dbReference type="Pfam" id="PF24837"/>
    </source>
</evidence>
<evidence type="ECO:0000313" key="3">
    <source>
        <dbReference type="EMBL" id="UQS25651.1"/>
    </source>
</evidence>
<keyword evidence="1" id="KW-0732">Signal</keyword>
<organism evidence="3 4">
    <name type="scientific">Amycolatopsis thermalba</name>
    <dbReference type="NCBI Taxonomy" id="944492"/>
    <lineage>
        <taxon>Bacteria</taxon>
        <taxon>Bacillati</taxon>
        <taxon>Actinomycetota</taxon>
        <taxon>Actinomycetes</taxon>
        <taxon>Pseudonocardiales</taxon>
        <taxon>Pseudonocardiaceae</taxon>
        <taxon>Amycolatopsis</taxon>
    </lineage>
</organism>
<evidence type="ECO:0000313" key="4">
    <source>
        <dbReference type="Proteomes" id="UP000830158"/>
    </source>
</evidence>
<name>A0ABY4P091_9PSEU</name>
<sequence>MTLTPRRLLAACAATLFAISGAVVAAAPAGAQPGVATMTSIRTGLNTGFDRIVLDMTGPPPQVTHRWTDELRADGSGEIVWLTGEHFLAVTTTPARAHDDNGNRTYPGPDKFRTRNLRNVMAVAVTGDYEGYVSIGLGTRNQSWVRVFTLTAPTRVVIDVGH</sequence>
<gene>
    <name evidence="3" type="ORF">L1857_24025</name>
</gene>